<dbReference type="AlphaFoldDB" id="A0A3B1C4W4"/>
<evidence type="ECO:0000259" key="1">
    <source>
        <dbReference type="PROSITE" id="PS50110"/>
    </source>
</evidence>
<organism evidence="2">
    <name type="scientific">hydrothermal vent metagenome</name>
    <dbReference type="NCBI Taxonomy" id="652676"/>
    <lineage>
        <taxon>unclassified sequences</taxon>
        <taxon>metagenomes</taxon>
        <taxon>ecological metagenomes</taxon>
    </lineage>
</organism>
<dbReference type="CDD" id="cd17541">
    <property type="entry name" value="REC_CheB-like"/>
    <property type="match status" value="1"/>
</dbReference>
<dbReference type="InterPro" id="IPR001789">
    <property type="entry name" value="Sig_transdc_resp-reg_receiver"/>
</dbReference>
<dbReference type="PROSITE" id="PS50110">
    <property type="entry name" value="RESPONSE_REGULATORY"/>
    <property type="match status" value="1"/>
</dbReference>
<dbReference type="SUPFAM" id="SSF52172">
    <property type="entry name" value="CheY-like"/>
    <property type="match status" value="1"/>
</dbReference>
<name>A0A3B1C4W4_9ZZZZ</name>
<dbReference type="EMBL" id="UOGA01000292">
    <property type="protein sequence ID" value="VAX25209.1"/>
    <property type="molecule type" value="Genomic_DNA"/>
</dbReference>
<feature type="domain" description="Response regulatory" evidence="1">
    <location>
        <begin position="4"/>
        <end position="121"/>
    </location>
</feature>
<dbReference type="Pfam" id="PF00072">
    <property type="entry name" value="Response_reg"/>
    <property type="match status" value="1"/>
</dbReference>
<protein>
    <recommendedName>
        <fullName evidence="1">Response regulatory domain-containing protein</fullName>
    </recommendedName>
</protein>
<evidence type="ECO:0000313" key="2">
    <source>
        <dbReference type="EMBL" id="VAX25209.1"/>
    </source>
</evidence>
<dbReference type="PANTHER" id="PTHR42872">
    <property type="entry name" value="PROTEIN-GLUTAMATE METHYLESTERASE/PROTEIN-GLUTAMINE GLUTAMINASE"/>
    <property type="match status" value="1"/>
</dbReference>
<dbReference type="InterPro" id="IPR011006">
    <property type="entry name" value="CheY-like_superfamily"/>
</dbReference>
<dbReference type="Gene3D" id="3.40.50.2300">
    <property type="match status" value="1"/>
</dbReference>
<proteinExistence type="predicted"/>
<sequence>MAIKVMVVDDSMMMRKMVKNIISADPDLEIVGDAPNGEVALEKVKDLDPDVILLDIEMPVMDGIEFMKAYSALGKGKVVVLSSVAQAGSSAAMEARQLGAVDVIPKPSGGISLDLEQKKGHEIVKAVHKAVG</sequence>
<dbReference type="SMART" id="SM00448">
    <property type="entry name" value="REC"/>
    <property type="match status" value="1"/>
</dbReference>
<gene>
    <name evidence="2" type="ORF">MNBD_NITROSPINAE04-623</name>
</gene>
<dbReference type="PANTHER" id="PTHR42872:SF6">
    <property type="entry name" value="PROTEIN-GLUTAMATE METHYLESTERASE_PROTEIN-GLUTAMINE GLUTAMINASE"/>
    <property type="match status" value="1"/>
</dbReference>
<dbReference type="GO" id="GO:0000160">
    <property type="term" value="P:phosphorelay signal transduction system"/>
    <property type="evidence" value="ECO:0007669"/>
    <property type="project" value="InterPro"/>
</dbReference>
<reference evidence="2" key="1">
    <citation type="submission" date="2018-06" db="EMBL/GenBank/DDBJ databases">
        <authorList>
            <person name="Zhirakovskaya E."/>
        </authorList>
    </citation>
    <scope>NUCLEOTIDE SEQUENCE</scope>
</reference>
<accession>A0A3B1C4W4</accession>